<dbReference type="RefSeq" id="WP_013461989.1">
    <property type="nucleotide sequence ID" value="NC_014774.1"/>
</dbReference>
<reference evidence="3" key="1">
    <citation type="submission" date="2010-11" db="EMBL/GenBank/DDBJ databases">
        <title>Complete genome sequence of Candidatus Liberibacter solanacearum CLso-ZC1.</title>
        <authorList>
            <person name="Lin H."/>
            <person name="Doddapaneni H.V."/>
            <person name="Lou B."/>
            <person name="Civerolo E.L."/>
            <person name="Chen C."/>
            <person name="Duan Y."/>
            <person name="Zhou L."/>
            <person name="Glynn J."/>
        </authorList>
    </citation>
    <scope>NUCLEOTIDE SEQUENCE [LARGE SCALE GENOMIC DNA]</scope>
    <source>
        <strain evidence="3">CLso-ZC1</strain>
    </source>
</reference>
<proteinExistence type="predicted"/>
<feature type="transmembrane region" description="Helical" evidence="1">
    <location>
        <begin position="12"/>
        <end position="33"/>
    </location>
</feature>
<reference key="2">
    <citation type="submission" date="2010-11" db="EMBL/GenBank/DDBJ databases">
        <authorList>
            <person name="Lin H."/>
            <person name="Doddapaneni H.V."/>
            <person name="Lou B."/>
            <person name="Civerolo E.L."/>
            <person name="Chen C."/>
            <person name="Duan Y."/>
            <person name="Zhou L."/>
            <person name="Glynn J."/>
        </authorList>
    </citation>
    <scope>NUCLEOTIDE SEQUENCE</scope>
    <source>
        <strain>CLso-ZC1</strain>
    </source>
</reference>
<dbReference type="KEGG" id="lso:CKC_02920"/>
<feature type="transmembrane region" description="Helical" evidence="1">
    <location>
        <begin position="202"/>
        <end position="220"/>
    </location>
</feature>
<feature type="transmembrane region" description="Helical" evidence="1">
    <location>
        <begin position="267"/>
        <end position="287"/>
    </location>
</feature>
<dbReference type="Proteomes" id="UP000007038">
    <property type="component" value="Chromosome"/>
</dbReference>
<keyword evidence="1" id="KW-1133">Transmembrane helix</keyword>
<gene>
    <name evidence="2" type="ordered locus">CKC_02920</name>
</gene>
<feature type="transmembrane region" description="Helical" evidence="1">
    <location>
        <begin position="132"/>
        <end position="154"/>
    </location>
</feature>
<feature type="transmembrane region" description="Helical" evidence="1">
    <location>
        <begin position="241"/>
        <end position="261"/>
    </location>
</feature>
<evidence type="ECO:0000313" key="2">
    <source>
        <dbReference type="EMBL" id="ADR52333.1"/>
    </source>
</evidence>
<evidence type="ECO:0000313" key="3">
    <source>
        <dbReference type="Proteomes" id="UP000007038"/>
    </source>
</evidence>
<dbReference type="EMBL" id="CP002371">
    <property type="protein sequence ID" value="ADR52333.1"/>
    <property type="molecule type" value="Genomic_DNA"/>
</dbReference>
<accession>E4UD93</accession>
<feature type="transmembrane region" description="Helical" evidence="1">
    <location>
        <begin position="87"/>
        <end position="112"/>
    </location>
</feature>
<feature type="transmembrane region" description="Helical" evidence="1">
    <location>
        <begin position="299"/>
        <end position="320"/>
    </location>
</feature>
<evidence type="ECO:0008006" key="4">
    <source>
        <dbReference type="Google" id="ProtNLM"/>
    </source>
</evidence>
<dbReference type="HOGENOM" id="CLU_034539_1_0_5"/>
<sequence length="384" mass="43805">MKINPFQIDIIHHFRWAILVTIIGILLSIGIGWETSHTLSGTSEILYICIILAIIEISLSCDNAILNAKNIQKMSPLWQRRFLTWGIVIAVFGMRIVFPIIIVCIVATINPIEAVKIAIFSPQDYLKIISDAHIPIAGFGGTFLMMVSLTFFFNRNKNIHWINFLEIPMSYLSRIRGIKFFLVLLLIIGISCILSIRDIYILIFSSTFALMTFYAINFLESILSGDNQTKSVAQKKHGLSLFLYLEIIDASLSFDGVISSFAITKNFFIIIIGLTIGAVYVRSMTVLMLKKGMLQKYKYLEHGSFYSIFVLSIVMFLQTVINVPEIFTGTSSVLLIILSIYSSIKNDSRNPKQKNKIDFFIKLYAIKYLFYLSNRYNVFLLYYA</sequence>
<feature type="transmembrane region" description="Helical" evidence="1">
    <location>
        <begin position="45"/>
        <end position="66"/>
    </location>
</feature>
<dbReference type="Pfam" id="PF04332">
    <property type="entry name" value="DUF475"/>
    <property type="match status" value="1"/>
</dbReference>
<dbReference type="eggNOG" id="COG2899">
    <property type="taxonomic scope" value="Bacteria"/>
</dbReference>
<name>E4UD93_LIBSC</name>
<evidence type="ECO:0000256" key="1">
    <source>
        <dbReference type="SAM" id="Phobius"/>
    </source>
</evidence>
<dbReference type="NCBIfam" id="NF010620">
    <property type="entry name" value="PRK14013.2-6"/>
    <property type="match status" value="1"/>
</dbReference>
<protein>
    <recommendedName>
        <fullName evidence="4">Integral membrane protein</fullName>
    </recommendedName>
</protein>
<keyword evidence="1" id="KW-0812">Transmembrane</keyword>
<feature type="transmembrane region" description="Helical" evidence="1">
    <location>
        <begin position="175"/>
        <end position="196"/>
    </location>
</feature>
<organism evidence="2 3">
    <name type="scientific">Liberibacter solanacearum (strain CLso-ZC1)</name>
    <dbReference type="NCBI Taxonomy" id="658172"/>
    <lineage>
        <taxon>Bacteria</taxon>
        <taxon>Pseudomonadati</taxon>
        <taxon>Pseudomonadota</taxon>
        <taxon>Alphaproteobacteria</taxon>
        <taxon>Hyphomicrobiales</taxon>
        <taxon>Rhizobiaceae</taxon>
        <taxon>Liberibacter</taxon>
    </lineage>
</organism>
<reference evidence="2 3" key="3">
    <citation type="journal article" date="2011" name="PLoS ONE">
        <title>The Complete Genome Sequence of 'Candidatus Liberibacter solanacearum', the Bacterium Associated with Potato Zebra Chip Disease.</title>
        <authorList>
            <person name="Lin H."/>
            <person name="Lou B."/>
            <person name="Glynn J.M."/>
            <person name="Doddapaneni H."/>
            <person name="Civerolo E.L."/>
            <person name="Chen C."/>
            <person name="Duan Y."/>
            <person name="Zhou L."/>
            <person name="Vahling C.M."/>
        </authorList>
    </citation>
    <scope>NUCLEOTIDE SEQUENCE [LARGE SCALE GENOMIC DNA]</scope>
    <source>
        <strain evidence="2 3">CLso-ZC1</strain>
    </source>
</reference>
<dbReference type="InterPro" id="IPR007427">
    <property type="entry name" value="DUF475"/>
</dbReference>
<dbReference type="PANTHER" id="PTHR30238">
    <property type="entry name" value="MEMBRANE BOUND PREDICTED REDOX MODULATOR"/>
    <property type="match status" value="1"/>
</dbReference>
<dbReference type="AlphaFoldDB" id="E4UD93"/>
<keyword evidence="1" id="KW-0472">Membrane</keyword>
<dbReference type="GeneID" id="96886077"/>
<dbReference type="PANTHER" id="PTHR30238:SF4">
    <property type="entry name" value="SLL1022 PROTEIN"/>
    <property type="match status" value="1"/>
</dbReference>
<feature type="transmembrane region" description="Helical" evidence="1">
    <location>
        <begin position="326"/>
        <end position="344"/>
    </location>
</feature>